<dbReference type="InterPro" id="IPR014014">
    <property type="entry name" value="RNA_helicase_DEAD_Q_motif"/>
</dbReference>
<keyword evidence="4" id="KW-0067">ATP-binding</keyword>
<dbReference type="InterPro" id="IPR011545">
    <property type="entry name" value="DEAD/DEAH_box_helicase_dom"/>
</dbReference>
<evidence type="ECO:0000313" key="9">
    <source>
        <dbReference type="Proteomes" id="UP000075714"/>
    </source>
</evidence>
<keyword evidence="2" id="KW-0378">Hydrolase</keyword>
<dbReference type="SMART" id="SM00487">
    <property type="entry name" value="DEXDc"/>
    <property type="match status" value="1"/>
</dbReference>
<dbReference type="PANTHER" id="PTHR47960">
    <property type="entry name" value="DEAD-BOX ATP-DEPENDENT RNA HELICASE 50"/>
    <property type="match status" value="1"/>
</dbReference>
<evidence type="ECO:0000256" key="2">
    <source>
        <dbReference type="ARBA" id="ARBA00022801"/>
    </source>
</evidence>
<keyword evidence="9" id="KW-1185">Reference proteome</keyword>
<dbReference type="InterPro" id="IPR001650">
    <property type="entry name" value="Helicase_C-like"/>
</dbReference>
<evidence type="ECO:0000256" key="4">
    <source>
        <dbReference type="ARBA" id="ARBA00022840"/>
    </source>
</evidence>
<accession>A0A150G2Z7</accession>
<keyword evidence="3" id="KW-0347">Helicase</keyword>
<dbReference type="PROSITE" id="PS51195">
    <property type="entry name" value="Q_MOTIF"/>
    <property type="match status" value="1"/>
</dbReference>
<dbReference type="GO" id="GO:0003724">
    <property type="term" value="F:RNA helicase activity"/>
    <property type="evidence" value="ECO:0007669"/>
    <property type="project" value="InterPro"/>
</dbReference>
<sequence length="608" mass="64897">MLHAGGARGIAGCGARGSTAASSPLASSWRPHALRAPLFHAPRCPFRTLRAPQLTVVNVSRPSDSPVPAAPRSFEQLGLQPNLVSALQGLGITEPTDIQSLAIPALTQRPGNYFLASHTGSGKTLAYLLPLVQALKAEEAAGFVPRPKRPRVLVLGPTRELTEQITGVAKRLCHTAKFRAACLNAYRSMADQSRFLAGPVDVLVATPTRFLQHVKEGNVFYRDIRWLVVDEADTVFEQGWGPEVASILAPLRTKPQPANVLLVTASLAKPVQRAIRELVPDAQELKTSTLHKAVSGSSHQFLTLPPGANKLQLLAEILGSDSRRSQKVLVFCNTMDSCRAVEHFSREEGMRCVCYHGEMPGEERQPIATSLWGDGGVAPLGCTKAKLGNTYFNIADELAQDEIAHVRLLRAVLGNLSVPQPLIDIGPAFAAAGNAAASLALNKSITLDPLFSPYDSDITFLHGAFIFEDVGATAYAGAAALIVDKAYLTAAAQILAAEAYHGGAVRFALTKLNNDRAPFKNLPGLKVRDVIEAISALRDAVDGPADTDQGIVTLNRGKWRSNLNPADSNGLIYTRNTDQVLRIVYLGGSSKGGFFPNGLNGGIKSVSS</sequence>
<evidence type="ECO:0000256" key="5">
    <source>
        <dbReference type="PROSITE-ProRule" id="PRU00552"/>
    </source>
</evidence>
<dbReference type="CDD" id="cd00268">
    <property type="entry name" value="DEADc"/>
    <property type="match status" value="1"/>
</dbReference>
<dbReference type="Gene3D" id="3.40.50.300">
    <property type="entry name" value="P-loop containing nucleotide triphosphate hydrolases"/>
    <property type="match status" value="2"/>
</dbReference>
<proteinExistence type="predicted"/>
<dbReference type="STRING" id="33097.A0A150G2Z7"/>
<evidence type="ECO:0000256" key="1">
    <source>
        <dbReference type="ARBA" id="ARBA00022741"/>
    </source>
</evidence>
<gene>
    <name evidence="8" type="ORF">GPECTOR_71g588</name>
</gene>
<protein>
    <recommendedName>
        <fullName evidence="10">RNA helicase</fullName>
    </recommendedName>
</protein>
<feature type="domain" description="Helicase ATP-binding" evidence="6">
    <location>
        <begin position="104"/>
        <end position="285"/>
    </location>
</feature>
<evidence type="ECO:0000259" key="6">
    <source>
        <dbReference type="PROSITE" id="PS51192"/>
    </source>
</evidence>
<feature type="domain" description="DEAD-box RNA helicase Q" evidence="7">
    <location>
        <begin position="72"/>
        <end position="100"/>
    </location>
</feature>
<comment type="caution">
    <text evidence="8">The sequence shown here is derived from an EMBL/GenBank/DDBJ whole genome shotgun (WGS) entry which is preliminary data.</text>
</comment>
<dbReference type="Pfam" id="PF13668">
    <property type="entry name" value="Ferritin_2"/>
    <property type="match status" value="1"/>
</dbReference>
<evidence type="ECO:0000256" key="3">
    <source>
        <dbReference type="ARBA" id="ARBA00022806"/>
    </source>
</evidence>
<dbReference type="AlphaFoldDB" id="A0A150G2Z7"/>
<dbReference type="PROSITE" id="PS51192">
    <property type="entry name" value="HELICASE_ATP_BIND_1"/>
    <property type="match status" value="1"/>
</dbReference>
<dbReference type="Pfam" id="PF00270">
    <property type="entry name" value="DEAD"/>
    <property type="match status" value="1"/>
</dbReference>
<name>A0A150G2Z7_GONPE</name>
<evidence type="ECO:0000313" key="8">
    <source>
        <dbReference type="EMBL" id="KXZ44227.1"/>
    </source>
</evidence>
<evidence type="ECO:0000259" key="7">
    <source>
        <dbReference type="PROSITE" id="PS51195"/>
    </source>
</evidence>
<feature type="short sequence motif" description="Q motif" evidence="5">
    <location>
        <begin position="72"/>
        <end position="100"/>
    </location>
</feature>
<dbReference type="GO" id="GO:0003676">
    <property type="term" value="F:nucleic acid binding"/>
    <property type="evidence" value="ECO:0007669"/>
    <property type="project" value="InterPro"/>
</dbReference>
<organism evidence="8 9">
    <name type="scientific">Gonium pectorale</name>
    <name type="common">Green alga</name>
    <dbReference type="NCBI Taxonomy" id="33097"/>
    <lineage>
        <taxon>Eukaryota</taxon>
        <taxon>Viridiplantae</taxon>
        <taxon>Chlorophyta</taxon>
        <taxon>core chlorophytes</taxon>
        <taxon>Chlorophyceae</taxon>
        <taxon>CS clade</taxon>
        <taxon>Chlamydomonadales</taxon>
        <taxon>Volvocaceae</taxon>
        <taxon>Gonium</taxon>
    </lineage>
</organism>
<dbReference type="InterPro" id="IPR014001">
    <property type="entry name" value="Helicase_ATP-bd"/>
</dbReference>
<dbReference type="Pfam" id="PF00271">
    <property type="entry name" value="Helicase_C"/>
    <property type="match status" value="1"/>
</dbReference>
<dbReference type="GO" id="GO:0016787">
    <property type="term" value="F:hydrolase activity"/>
    <property type="evidence" value="ECO:0007669"/>
    <property type="project" value="UniProtKB-KW"/>
</dbReference>
<reference evidence="9" key="1">
    <citation type="journal article" date="2016" name="Nat. Commun.">
        <title>The Gonium pectorale genome demonstrates co-option of cell cycle regulation during the evolution of multicellularity.</title>
        <authorList>
            <person name="Hanschen E.R."/>
            <person name="Marriage T.N."/>
            <person name="Ferris P.J."/>
            <person name="Hamaji T."/>
            <person name="Toyoda A."/>
            <person name="Fujiyama A."/>
            <person name="Neme R."/>
            <person name="Noguchi H."/>
            <person name="Minakuchi Y."/>
            <person name="Suzuki M."/>
            <person name="Kawai-Toyooka H."/>
            <person name="Smith D.R."/>
            <person name="Sparks H."/>
            <person name="Anderson J."/>
            <person name="Bakaric R."/>
            <person name="Luria V."/>
            <person name="Karger A."/>
            <person name="Kirschner M.W."/>
            <person name="Durand P.M."/>
            <person name="Michod R.E."/>
            <person name="Nozaki H."/>
            <person name="Olson B.J."/>
        </authorList>
    </citation>
    <scope>NUCLEOTIDE SEQUENCE [LARGE SCALE GENOMIC DNA]</scope>
    <source>
        <strain evidence="9">NIES-2863</strain>
    </source>
</reference>
<evidence type="ECO:0008006" key="10">
    <source>
        <dbReference type="Google" id="ProtNLM"/>
    </source>
</evidence>
<dbReference type="SUPFAM" id="SSF52540">
    <property type="entry name" value="P-loop containing nucleoside triphosphate hydrolases"/>
    <property type="match status" value="2"/>
</dbReference>
<dbReference type="InterPro" id="IPR044742">
    <property type="entry name" value="DEAD/DEAH_RhlB"/>
</dbReference>
<keyword evidence="1" id="KW-0547">Nucleotide-binding</keyword>
<dbReference type="OrthoDB" id="10256233at2759"/>
<dbReference type="Proteomes" id="UP000075714">
    <property type="component" value="Unassembled WGS sequence"/>
</dbReference>
<dbReference type="GO" id="GO:0005524">
    <property type="term" value="F:ATP binding"/>
    <property type="evidence" value="ECO:0007669"/>
    <property type="project" value="UniProtKB-KW"/>
</dbReference>
<dbReference type="EMBL" id="LSYV01000072">
    <property type="protein sequence ID" value="KXZ44227.1"/>
    <property type="molecule type" value="Genomic_DNA"/>
</dbReference>
<dbReference type="InterPro" id="IPR027417">
    <property type="entry name" value="P-loop_NTPase"/>
</dbReference>